<dbReference type="AlphaFoldDB" id="A0AAC9JEV7"/>
<dbReference type="EMBL" id="CP018024">
    <property type="protein sequence ID" value="APD90172.1"/>
    <property type="molecule type" value="Genomic_DNA"/>
</dbReference>
<dbReference type="InterPro" id="IPR004027">
    <property type="entry name" value="SEC_C_motif"/>
</dbReference>
<name>A0AAC9JEV7_9ALTE</name>
<organism evidence="2 3">
    <name type="scientific">Alteromonas mediterranea</name>
    <dbReference type="NCBI Taxonomy" id="314275"/>
    <lineage>
        <taxon>Bacteria</taxon>
        <taxon>Pseudomonadati</taxon>
        <taxon>Pseudomonadota</taxon>
        <taxon>Gammaproteobacteria</taxon>
        <taxon>Alteromonadales</taxon>
        <taxon>Alteromonadaceae</taxon>
        <taxon>Alteromonas/Salinimonas group</taxon>
        <taxon>Alteromonas</taxon>
    </lineage>
</organism>
<sequence>MSCPMRCFCCSSKPFQACCEPFIKGDKTPVTAEQLMRSRFSAYATAQYAYILDTYTKEKQQGLSVDDLAQSAQGAKWFALQVHDAQSEESAEPNTSATLHSDTVEFTAFYFEDKKMYQLHETSNFRVENGAWRYHDGTLHDDCGKVKYGRNLPCVCGSSKKFKQCCANKSH</sequence>
<dbReference type="Pfam" id="PF17775">
    <property type="entry name" value="YchJ_M-like"/>
    <property type="match status" value="1"/>
</dbReference>
<proteinExistence type="predicted"/>
<feature type="domain" description="YchJ-like middle NTF2-like" evidence="1">
    <location>
        <begin position="31"/>
        <end position="137"/>
    </location>
</feature>
<dbReference type="PANTHER" id="PTHR33747">
    <property type="entry name" value="UPF0225 PROTEIN SCO1677"/>
    <property type="match status" value="1"/>
</dbReference>
<accession>A0AAC9JEV7</accession>
<dbReference type="InterPro" id="IPR032710">
    <property type="entry name" value="NTF2-like_dom_sf"/>
</dbReference>
<dbReference type="Proteomes" id="UP000182101">
    <property type="component" value="Chromosome"/>
</dbReference>
<dbReference type="SUPFAM" id="SSF103642">
    <property type="entry name" value="Sec-C motif"/>
    <property type="match status" value="1"/>
</dbReference>
<dbReference type="Pfam" id="PF02810">
    <property type="entry name" value="SEC-C"/>
    <property type="match status" value="1"/>
</dbReference>
<evidence type="ECO:0000313" key="3">
    <source>
        <dbReference type="Proteomes" id="UP000182101"/>
    </source>
</evidence>
<protein>
    <submittedName>
        <fullName evidence="2">Zinc chelation protein SecC</fullName>
    </submittedName>
</protein>
<dbReference type="SUPFAM" id="SSF54427">
    <property type="entry name" value="NTF2-like"/>
    <property type="match status" value="1"/>
</dbReference>
<evidence type="ECO:0000313" key="2">
    <source>
        <dbReference type="EMBL" id="APD90172.1"/>
    </source>
</evidence>
<gene>
    <name evidence="2" type="ORF">BM524_10410</name>
</gene>
<dbReference type="PANTHER" id="PTHR33747:SF1">
    <property type="entry name" value="ADENYLATE CYCLASE-ASSOCIATED CAP C-TERMINAL DOMAIN-CONTAINING PROTEIN"/>
    <property type="match status" value="1"/>
</dbReference>
<reference evidence="2 3" key="1">
    <citation type="submission" date="2016-11" db="EMBL/GenBank/DDBJ databases">
        <title>Networking in microbes: conjugative elements and plasmids in the genus Alteromonas.</title>
        <authorList>
            <person name="Lopez-Perez M."/>
            <person name="Ramon-Marco N."/>
            <person name="Rodriguez-Valera F."/>
        </authorList>
    </citation>
    <scope>NUCLEOTIDE SEQUENCE [LARGE SCALE GENOMIC DNA]</scope>
    <source>
        <strain evidence="2 3">CP48</strain>
    </source>
</reference>
<dbReference type="InterPro" id="IPR048469">
    <property type="entry name" value="YchJ-like_M"/>
</dbReference>
<evidence type="ECO:0000259" key="1">
    <source>
        <dbReference type="Pfam" id="PF17775"/>
    </source>
</evidence>
<dbReference type="Gene3D" id="3.10.450.50">
    <property type="match status" value="1"/>
</dbReference>